<evidence type="ECO:0000313" key="7">
    <source>
        <dbReference type="Proteomes" id="UP001153365"/>
    </source>
</evidence>
<evidence type="ECO:0000256" key="2">
    <source>
        <dbReference type="ARBA" id="ARBA00022827"/>
    </source>
</evidence>
<organism evidence="6 7">
    <name type="scientific">Phakopsora pachyrhizi</name>
    <name type="common">Asian soybean rust disease fungus</name>
    <dbReference type="NCBI Taxonomy" id="170000"/>
    <lineage>
        <taxon>Eukaryota</taxon>
        <taxon>Fungi</taxon>
        <taxon>Dikarya</taxon>
        <taxon>Basidiomycota</taxon>
        <taxon>Pucciniomycotina</taxon>
        <taxon>Pucciniomycetes</taxon>
        <taxon>Pucciniales</taxon>
        <taxon>Phakopsoraceae</taxon>
        <taxon>Phakopsora</taxon>
    </lineage>
</organism>
<dbReference type="PANTHER" id="PTHR43876">
    <property type="entry name" value="UBIQUINONE BIOSYNTHESIS MONOOXYGENASE COQ6, MITOCHONDRIAL"/>
    <property type="match status" value="1"/>
</dbReference>
<evidence type="ECO:0000256" key="3">
    <source>
        <dbReference type="ARBA" id="ARBA00023002"/>
    </source>
</evidence>
<protein>
    <recommendedName>
        <fullName evidence="5">FAD-binding domain-containing protein</fullName>
    </recommendedName>
</protein>
<evidence type="ECO:0000256" key="1">
    <source>
        <dbReference type="ARBA" id="ARBA00022630"/>
    </source>
</evidence>
<keyword evidence="1" id="KW-0285">Flavoprotein</keyword>
<evidence type="ECO:0000313" key="6">
    <source>
        <dbReference type="EMBL" id="CAH7686854.1"/>
    </source>
</evidence>
<sequence>MISSNNTRLVIRLGQMMSRASSTQGTTNGYSTTTLKLIKNTNRNIHHQNLLSSLRESHSGQTHRPNNQTASHPDNGDDQVVDYDIVIVGGGVVGLTLANALASSRAITDYDYKILILDSQDLNQSKEWNLEPDRWSNRISSITNENLNFLEDIGVYRFIDQTRTNPVERMQVWDGISDARIIFDAVSEPSNNQLSQTVPQMARFVENFNLQRALLRSLDQKVNLSGDSFVKVLGSTKVLDISPDLRSDWPIVNLQNGMKFRARLLVGADGFNSPVKTYSKINSTGWNYDSKCLVGTLELEPTSFNHTAWQRFLTSGPLGFLPLSDRHASLAWSTKPKIAAGLKSLEGPTLARVINACYRLPHESVNYLLSRISSHSSLQPIDSREIESEIDWRSSDQVNGLPKHNLTNFEDELPPRVLDVRMDSVASFPLKMFHADHYVGTRLKSPPSHLSSDSSQNNDETFRAGESIRTVILGDAAHVLHPMAGQGLNMGLGDARELSRTIEIALENGQDIGGLTALRNYSRSRYLSNHLVMSTVDKLHKLYSVDNSPLVWLRSVGVEVLNEIETLKKLMIGRAGGTRATRTSGLNNNENFNDSMIKKKKLFEEDEDGKVFDRKVWSRVGEAFEGIERARNLVEGLSKLGLETLKTKLQKISL</sequence>
<evidence type="ECO:0000256" key="4">
    <source>
        <dbReference type="SAM" id="MobiDB-lite"/>
    </source>
</evidence>
<feature type="compositionally biased region" description="Polar residues" evidence="4">
    <location>
        <begin position="55"/>
        <end position="72"/>
    </location>
</feature>
<comment type="caution">
    <text evidence="6">The sequence shown here is derived from an EMBL/GenBank/DDBJ whole genome shotgun (WGS) entry which is preliminary data.</text>
</comment>
<dbReference type="GO" id="GO:0016491">
    <property type="term" value="F:oxidoreductase activity"/>
    <property type="evidence" value="ECO:0007669"/>
    <property type="project" value="UniProtKB-KW"/>
</dbReference>
<dbReference type="Pfam" id="PF01494">
    <property type="entry name" value="FAD_binding_3"/>
    <property type="match status" value="1"/>
</dbReference>
<dbReference type="PANTHER" id="PTHR43876:SF7">
    <property type="entry name" value="UBIQUINONE BIOSYNTHESIS MONOOXYGENASE COQ6, MITOCHONDRIAL"/>
    <property type="match status" value="1"/>
</dbReference>
<dbReference type="Gene3D" id="3.50.50.60">
    <property type="entry name" value="FAD/NAD(P)-binding domain"/>
    <property type="match status" value="2"/>
</dbReference>
<dbReference type="PRINTS" id="PR00420">
    <property type="entry name" value="RNGMNOXGNASE"/>
</dbReference>
<accession>A0AAV0BJJ7</accession>
<dbReference type="EMBL" id="CALTRL010005820">
    <property type="protein sequence ID" value="CAH7686854.1"/>
    <property type="molecule type" value="Genomic_DNA"/>
</dbReference>
<reference evidence="6" key="1">
    <citation type="submission" date="2022-06" db="EMBL/GenBank/DDBJ databases">
        <authorList>
            <consortium name="SYNGENTA / RWTH Aachen University"/>
        </authorList>
    </citation>
    <scope>NUCLEOTIDE SEQUENCE</scope>
</reference>
<feature type="region of interest" description="Disordered" evidence="4">
    <location>
        <begin position="55"/>
        <end position="77"/>
    </location>
</feature>
<feature type="domain" description="FAD-binding" evidence="5">
    <location>
        <begin position="460"/>
        <end position="507"/>
    </location>
</feature>
<keyword evidence="7" id="KW-1185">Reference proteome</keyword>
<dbReference type="GO" id="GO:0071949">
    <property type="term" value="F:FAD binding"/>
    <property type="evidence" value="ECO:0007669"/>
    <property type="project" value="InterPro"/>
</dbReference>
<name>A0AAV0BJJ7_PHAPC</name>
<proteinExistence type="predicted"/>
<evidence type="ECO:0000259" key="5">
    <source>
        <dbReference type="Pfam" id="PF01494"/>
    </source>
</evidence>
<dbReference type="SUPFAM" id="SSF51905">
    <property type="entry name" value="FAD/NAD(P)-binding domain"/>
    <property type="match status" value="1"/>
</dbReference>
<keyword evidence="2" id="KW-0274">FAD</keyword>
<dbReference type="AlphaFoldDB" id="A0AAV0BJJ7"/>
<dbReference type="GO" id="GO:0005739">
    <property type="term" value="C:mitochondrion"/>
    <property type="evidence" value="ECO:0007669"/>
    <property type="project" value="TreeGrafter"/>
</dbReference>
<dbReference type="InterPro" id="IPR051205">
    <property type="entry name" value="UbiH/COQ6_monooxygenase"/>
</dbReference>
<dbReference type="InterPro" id="IPR002938">
    <property type="entry name" value="FAD-bd"/>
</dbReference>
<dbReference type="InterPro" id="IPR036188">
    <property type="entry name" value="FAD/NAD-bd_sf"/>
</dbReference>
<dbReference type="Proteomes" id="UP001153365">
    <property type="component" value="Unassembled WGS sequence"/>
</dbReference>
<gene>
    <name evidence="6" type="ORF">PPACK8108_LOCUS21559</name>
</gene>
<keyword evidence="3" id="KW-0560">Oxidoreductase</keyword>